<dbReference type="SUPFAM" id="SSF48264">
    <property type="entry name" value="Cytochrome P450"/>
    <property type="match status" value="1"/>
</dbReference>
<dbReference type="InterPro" id="IPR036396">
    <property type="entry name" value="Cyt_P450_sf"/>
</dbReference>
<gene>
    <name evidence="15" type="ORF">Celaphus_00018373</name>
</gene>
<dbReference type="InterPro" id="IPR002401">
    <property type="entry name" value="Cyt_P450_E_grp-I"/>
</dbReference>
<evidence type="ECO:0000313" key="15">
    <source>
        <dbReference type="EMBL" id="OWK01216.1"/>
    </source>
</evidence>
<reference evidence="15 16" key="1">
    <citation type="journal article" date="2018" name="Mol. Genet. Genomics">
        <title>The red deer Cervus elaphus genome CerEla1.0: sequencing, annotating, genes, and chromosomes.</title>
        <authorList>
            <person name="Bana N.A."/>
            <person name="Nyiri A."/>
            <person name="Nagy J."/>
            <person name="Frank K."/>
            <person name="Nagy T."/>
            <person name="Steger V."/>
            <person name="Schiller M."/>
            <person name="Lakatos P."/>
            <person name="Sugar L."/>
            <person name="Horn P."/>
            <person name="Barta E."/>
            <person name="Orosz L."/>
        </authorList>
    </citation>
    <scope>NUCLEOTIDE SEQUENCE [LARGE SCALE GENOMIC DNA]</scope>
    <source>
        <strain evidence="15">Hungarian</strain>
    </source>
</reference>
<dbReference type="AlphaFoldDB" id="A0A212C5E2"/>
<dbReference type="PANTHER" id="PTHR24289">
    <property type="entry name" value="STEROID 17-ALPHA-HYDROXYLASE/17,20 LYASE"/>
    <property type="match status" value="1"/>
</dbReference>
<keyword evidence="6 14" id="KW-0349">Heme</keyword>
<dbReference type="InterPro" id="IPR017972">
    <property type="entry name" value="Cyt_P450_CS"/>
</dbReference>
<proteinExistence type="inferred from homology"/>
<name>A0A212C5E2_CEREH</name>
<keyword evidence="10 14" id="KW-0560">Oxidoreductase</keyword>
<evidence type="ECO:0000256" key="2">
    <source>
        <dbReference type="ARBA" id="ARBA00004174"/>
    </source>
</evidence>
<dbReference type="Gene3D" id="1.10.630.10">
    <property type="entry name" value="Cytochrome P450"/>
    <property type="match status" value="1"/>
</dbReference>
<accession>A0A212C5E2</accession>
<evidence type="ECO:0000256" key="11">
    <source>
        <dbReference type="ARBA" id="ARBA00023004"/>
    </source>
</evidence>
<comment type="cofactor">
    <cofactor evidence="1">
        <name>heme</name>
        <dbReference type="ChEBI" id="CHEBI:30413"/>
    </cofactor>
</comment>
<keyword evidence="7 14" id="KW-0479">Metal-binding</keyword>
<dbReference type="GO" id="GO:0004508">
    <property type="term" value="F:steroid 17-alpha-monooxygenase activity"/>
    <property type="evidence" value="ECO:0007669"/>
    <property type="project" value="TreeGrafter"/>
</dbReference>
<dbReference type="EMBL" id="MKHE01000029">
    <property type="protein sequence ID" value="OWK01216.1"/>
    <property type="molecule type" value="Genomic_DNA"/>
</dbReference>
<evidence type="ECO:0000256" key="5">
    <source>
        <dbReference type="ARBA" id="ARBA00012109"/>
    </source>
</evidence>
<comment type="similarity">
    <text evidence="4 14">Belongs to the cytochrome P450 family.</text>
</comment>
<sequence>MGRVGNFIRKLLPMLHEHFLKQKQNPLLALAYLRNMSSRKTLSSELTSKNGSFELEVLLPVLWPMLSVPFALARDMTTVMRSFLELLKTYDDLLKASSAVNPTDFIPCMFIALHVQDHLTTYDKDHIQAITDALINACHNKYAVAKTTTLNDDEIISTVSDLFGAVFIFGTGIRKCLGEEVARNEVFVFITTVLQQLTLKKSPGVALDLKPMYGLVMKPKPDQLQAESRSM</sequence>
<dbReference type="EC" id="1.14.14.1" evidence="5"/>
<dbReference type="InterPro" id="IPR001128">
    <property type="entry name" value="Cyt_P450"/>
</dbReference>
<dbReference type="GO" id="GO:0020037">
    <property type="term" value="F:heme binding"/>
    <property type="evidence" value="ECO:0007669"/>
    <property type="project" value="InterPro"/>
</dbReference>
<keyword evidence="9" id="KW-0492">Microsome</keyword>
<keyword evidence="16" id="KW-1185">Reference proteome</keyword>
<dbReference type="Pfam" id="PF00067">
    <property type="entry name" value="p450"/>
    <property type="match status" value="1"/>
</dbReference>
<evidence type="ECO:0000313" key="16">
    <source>
        <dbReference type="Proteomes" id="UP000242450"/>
    </source>
</evidence>
<comment type="caution">
    <text evidence="15">The sequence shown here is derived from an EMBL/GenBank/DDBJ whole genome shotgun (WGS) entry which is preliminary data.</text>
</comment>
<dbReference type="OrthoDB" id="1055148at2759"/>
<evidence type="ECO:0000256" key="8">
    <source>
        <dbReference type="ARBA" id="ARBA00022824"/>
    </source>
</evidence>
<organism evidence="15 16">
    <name type="scientific">Cervus elaphus hippelaphus</name>
    <name type="common">European red deer</name>
    <dbReference type="NCBI Taxonomy" id="46360"/>
    <lineage>
        <taxon>Eukaryota</taxon>
        <taxon>Metazoa</taxon>
        <taxon>Chordata</taxon>
        <taxon>Craniata</taxon>
        <taxon>Vertebrata</taxon>
        <taxon>Euteleostomi</taxon>
        <taxon>Mammalia</taxon>
        <taxon>Eutheria</taxon>
        <taxon>Laurasiatheria</taxon>
        <taxon>Artiodactyla</taxon>
        <taxon>Ruminantia</taxon>
        <taxon>Pecora</taxon>
        <taxon>Cervidae</taxon>
        <taxon>Cervinae</taxon>
        <taxon>Cervus</taxon>
    </lineage>
</organism>
<evidence type="ECO:0000256" key="4">
    <source>
        <dbReference type="ARBA" id="ARBA00010617"/>
    </source>
</evidence>
<dbReference type="GO" id="GO:0042446">
    <property type="term" value="P:hormone biosynthetic process"/>
    <property type="evidence" value="ECO:0007669"/>
    <property type="project" value="TreeGrafter"/>
</dbReference>
<feature type="non-terminal residue" evidence="15">
    <location>
        <position position="231"/>
    </location>
</feature>
<dbReference type="Proteomes" id="UP000242450">
    <property type="component" value="Chromosome 29"/>
</dbReference>
<evidence type="ECO:0000256" key="1">
    <source>
        <dbReference type="ARBA" id="ARBA00001971"/>
    </source>
</evidence>
<evidence type="ECO:0000256" key="6">
    <source>
        <dbReference type="ARBA" id="ARBA00022617"/>
    </source>
</evidence>
<dbReference type="GO" id="GO:0005789">
    <property type="term" value="C:endoplasmic reticulum membrane"/>
    <property type="evidence" value="ECO:0007669"/>
    <property type="project" value="UniProtKB-SubCell"/>
</dbReference>
<dbReference type="GO" id="GO:0042448">
    <property type="term" value="P:progesterone metabolic process"/>
    <property type="evidence" value="ECO:0007669"/>
    <property type="project" value="TreeGrafter"/>
</dbReference>
<dbReference type="PANTHER" id="PTHR24289:SF21">
    <property type="entry name" value="CYTOCHROME P450 1A"/>
    <property type="match status" value="1"/>
</dbReference>
<keyword evidence="12 14" id="KW-0503">Monooxygenase</keyword>
<evidence type="ECO:0000256" key="13">
    <source>
        <dbReference type="ARBA" id="ARBA00023136"/>
    </source>
</evidence>
<dbReference type="GO" id="GO:0005506">
    <property type="term" value="F:iron ion binding"/>
    <property type="evidence" value="ECO:0007669"/>
    <property type="project" value="InterPro"/>
</dbReference>
<evidence type="ECO:0000256" key="9">
    <source>
        <dbReference type="ARBA" id="ARBA00022848"/>
    </source>
</evidence>
<evidence type="ECO:0000256" key="14">
    <source>
        <dbReference type="RuleBase" id="RU000461"/>
    </source>
</evidence>
<evidence type="ECO:0000256" key="7">
    <source>
        <dbReference type="ARBA" id="ARBA00022723"/>
    </source>
</evidence>
<evidence type="ECO:0000256" key="3">
    <source>
        <dbReference type="ARBA" id="ARBA00004406"/>
    </source>
</evidence>
<protein>
    <recommendedName>
        <fullName evidence="5">unspecific monooxygenase</fullName>
        <ecNumber evidence="5">1.14.14.1</ecNumber>
    </recommendedName>
</protein>
<dbReference type="PROSITE" id="PS00086">
    <property type="entry name" value="CYTOCHROME_P450"/>
    <property type="match status" value="1"/>
</dbReference>
<keyword evidence="8" id="KW-0256">Endoplasmic reticulum</keyword>
<keyword evidence="11 14" id="KW-0408">Iron</keyword>
<evidence type="ECO:0000256" key="12">
    <source>
        <dbReference type="ARBA" id="ARBA00023033"/>
    </source>
</evidence>
<dbReference type="PRINTS" id="PR00463">
    <property type="entry name" value="EP450I"/>
</dbReference>
<evidence type="ECO:0000256" key="10">
    <source>
        <dbReference type="ARBA" id="ARBA00023002"/>
    </source>
</evidence>
<comment type="subcellular location">
    <subcellularLocation>
        <location evidence="3">Endoplasmic reticulum membrane</location>
        <topology evidence="3">Peripheral membrane protein</topology>
    </subcellularLocation>
    <subcellularLocation>
        <location evidence="2">Microsome membrane</location>
        <topology evidence="2">Peripheral membrane protein</topology>
    </subcellularLocation>
</comment>
<keyword evidence="13" id="KW-0472">Membrane</keyword>